<accession>A0A1J4JQP2</accession>
<dbReference type="EMBL" id="MLAK01000941">
    <property type="protein sequence ID" value="OHT00728.1"/>
    <property type="molecule type" value="Genomic_DNA"/>
</dbReference>
<proteinExistence type="predicted"/>
<comment type="caution">
    <text evidence="2">The sequence shown here is derived from an EMBL/GenBank/DDBJ whole genome shotgun (WGS) entry which is preliminary data.</text>
</comment>
<dbReference type="VEuPathDB" id="TrichDB:TRFO_32509"/>
<dbReference type="PROSITE" id="PS00139">
    <property type="entry name" value="THIOL_PROTEASE_CYS"/>
    <property type="match status" value="1"/>
</dbReference>
<dbReference type="Proteomes" id="UP000179807">
    <property type="component" value="Unassembled WGS sequence"/>
</dbReference>
<dbReference type="PANTHER" id="PTHR35899">
    <property type="entry name" value="PAPAIN FAMILY CYSTEINE PROTEASE DOMAIN CONTAINING PROTEIN"/>
    <property type="match status" value="1"/>
</dbReference>
<keyword evidence="1" id="KW-0812">Transmembrane</keyword>
<dbReference type="Gene3D" id="3.90.70.10">
    <property type="entry name" value="Cysteine proteinases"/>
    <property type="match status" value="1"/>
</dbReference>
<dbReference type="OrthoDB" id="59402at2759"/>
<dbReference type="RefSeq" id="XP_068353864.1">
    <property type="nucleotide sequence ID" value="XM_068508537.1"/>
</dbReference>
<dbReference type="GeneID" id="94843241"/>
<sequence length="572" mass="65561">MHDFSPRRIGILQEKFMVLSTIVFAGSMIITIHLLYQYFEYFALAGSEIFTEDFPFDGRQNVPKYFSVDTNFLLPTSNQYDRGTCWAFTAISLLESQYKYQGIMNDFLLDDEYVAFSVEAMMSVMTNLCLNNPNTSACLSSLRSKNTTNGGYPEELVTFSISFPEFRKSILPKSTCEYSMNEMNNINYSILRESIKKNPLEFSIKSVSSKQGVFNIKRFLFEKHRPLSFTLPLPEQIYYFPCSNSQILHQYNEICSNNLIKCPKTDEYCVPIHFGLDKTAFSDLIFSSNKNTFAGTGHAVVLVGYNDNFVVRKKLFNDSQKMLKGGFIAKNSWGDKGHSLEYLMGEISDDQERLICPNKDSVMNWNPANLSCINKTRDPSLCSKDISIIDGNQTTFGAHTLICINESHCEINHTYVLMRESKKLHTPVVSLSLNDVPIATLIKFTKNLSKNPEIINITTLPYHHLYYAFKKLEKVNQISSNEHSNKISQNIQNRCGYLFIPYDTINELYKLRGIDTCDIIATDIEIEWTPESYAFSGSSKDYSEVLRSTGYYDKVYADSPFQNMFNYDDLML</sequence>
<organism evidence="2 3">
    <name type="scientific">Tritrichomonas foetus</name>
    <dbReference type="NCBI Taxonomy" id="1144522"/>
    <lineage>
        <taxon>Eukaryota</taxon>
        <taxon>Metamonada</taxon>
        <taxon>Parabasalia</taxon>
        <taxon>Tritrichomonadida</taxon>
        <taxon>Tritrichomonadidae</taxon>
        <taxon>Tritrichomonas</taxon>
    </lineage>
</organism>
<reference evidence="2" key="1">
    <citation type="submission" date="2016-10" db="EMBL/GenBank/DDBJ databases">
        <authorList>
            <person name="Benchimol M."/>
            <person name="Almeida L.G."/>
            <person name="Vasconcelos A.T."/>
            <person name="Perreira-Neves A."/>
            <person name="Rosa I.A."/>
            <person name="Tasca T."/>
            <person name="Bogo M.R."/>
            <person name="de Souza W."/>
        </authorList>
    </citation>
    <scope>NUCLEOTIDE SEQUENCE [LARGE SCALE GENOMIC DNA]</scope>
    <source>
        <strain evidence="2">K</strain>
    </source>
</reference>
<keyword evidence="3" id="KW-1185">Reference proteome</keyword>
<dbReference type="PANTHER" id="PTHR35899:SF1">
    <property type="entry name" value="PEPTIDASE C1A PAPAIN C-TERMINAL DOMAIN-CONTAINING PROTEIN"/>
    <property type="match status" value="1"/>
</dbReference>
<feature type="transmembrane region" description="Helical" evidence="1">
    <location>
        <begin position="16"/>
        <end position="39"/>
    </location>
</feature>
<dbReference type="InterPro" id="IPR038765">
    <property type="entry name" value="Papain-like_cys_pep_sf"/>
</dbReference>
<evidence type="ECO:0000313" key="2">
    <source>
        <dbReference type="EMBL" id="OHT00728.1"/>
    </source>
</evidence>
<dbReference type="CDD" id="cd02619">
    <property type="entry name" value="Peptidase_C1"/>
    <property type="match status" value="1"/>
</dbReference>
<evidence type="ECO:0000256" key="1">
    <source>
        <dbReference type="SAM" id="Phobius"/>
    </source>
</evidence>
<gene>
    <name evidence="2" type="ORF">TRFO_32509</name>
</gene>
<dbReference type="AlphaFoldDB" id="A0A1J4JQP2"/>
<keyword evidence="1" id="KW-1133">Transmembrane helix</keyword>
<protein>
    <recommendedName>
        <fullName evidence="4">Peptidase C1A papain C-terminal domain-containing protein</fullName>
    </recommendedName>
</protein>
<keyword evidence="1" id="KW-0472">Membrane</keyword>
<dbReference type="SUPFAM" id="SSF54001">
    <property type="entry name" value="Cysteine proteinases"/>
    <property type="match status" value="1"/>
</dbReference>
<dbReference type="PROSITE" id="PS00639">
    <property type="entry name" value="THIOL_PROTEASE_HIS"/>
    <property type="match status" value="1"/>
</dbReference>
<evidence type="ECO:0000313" key="3">
    <source>
        <dbReference type="Proteomes" id="UP000179807"/>
    </source>
</evidence>
<evidence type="ECO:0008006" key="4">
    <source>
        <dbReference type="Google" id="ProtNLM"/>
    </source>
</evidence>
<name>A0A1J4JQP2_9EUKA</name>
<dbReference type="InterPro" id="IPR000169">
    <property type="entry name" value="Pept_cys_AS"/>
</dbReference>
<dbReference type="InterPro" id="IPR025660">
    <property type="entry name" value="Pept_his_AS"/>
</dbReference>